<feature type="region of interest" description="Disordered" evidence="1">
    <location>
        <begin position="1"/>
        <end position="51"/>
    </location>
</feature>
<organism evidence="2 3">
    <name type="scientific">Streptomyces rishiriensis</name>
    <dbReference type="NCBI Taxonomy" id="68264"/>
    <lineage>
        <taxon>Bacteria</taxon>
        <taxon>Bacillati</taxon>
        <taxon>Actinomycetota</taxon>
        <taxon>Actinomycetes</taxon>
        <taxon>Kitasatosporales</taxon>
        <taxon>Streptomycetaceae</taxon>
        <taxon>Streptomyces</taxon>
    </lineage>
</organism>
<accession>A0ABU0P1D2</accession>
<comment type="caution">
    <text evidence="2">The sequence shown here is derived from an EMBL/GenBank/DDBJ whole genome shotgun (WGS) entry which is preliminary data.</text>
</comment>
<sequence>MSTPGEIGPETVPEVPDLPDGGGLIPDGPDESDAEEGSGSIFGSPVDVRLG</sequence>
<proteinExistence type="predicted"/>
<keyword evidence="3" id="KW-1185">Reference proteome</keyword>
<gene>
    <name evidence="2" type="ORF">QF030_006996</name>
</gene>
<dbReference type="Proteomes" id="UP001230654">
    <property type="component" value="Unassembled WGS sequence"/>
</dbReference>
<dbReference type="EMBL" id="JAUSWV010000002">
    <property type="protein sequence ID" value="MDQ0584818.1"/>
    <property type="molecule type" value="Genomic_DNA"/>
</dbReference>
<reference evidence="2 3" key="1">
    <citation type="submission" date="2023-07" db="EMBL/GenBank/DDBJ databases">
        <title>Comparative genomics of wheat-associated soil bacteria to identify genetic determinants of phenazine resistance.</title>
        <authorList>
            <person name="Mouncey N."/>
        </authorList>
    </citation>
    <scope>NUCLEOTIDE SEQUENCE [LARGE SCALE GENOMIC DNA]</scope>
    <source>
        <strain evidence="2 3">B2I6</strain>
    </source>
</reference>
<name>A0ABU0P1D2_STRRH</name>
<protein>
    <submittedName>
        <fullName evidence="2">Uncharacterized protein</fullName>
    </submittedName>
</protein>
<evidence type="ECO:0000256" key="1">
    <source>
        <dbReference type="SAM" id="MobiDB-lite"/>
    </source>
</evidence>
<evidence type="ECO:0000313" key="3">
    <source>
        <dbReference type="Proteomes" id="UP001230654"/>
    </source>
</evidence>
<evidence type="ECO:0000313" key="2">
    <source>
        <dbReference type="EMBL" id="MDQ0584818.1"/>
    </source>
</evidence>